<feature type="transmembrane region" description="Helical" evidence="1">
    <location>
        <begin position="6"/>
        <end position="30"/>
    </location>
</feature>
<dbReference type="CDD" id="cd07341">
    <property type="entry name" value="M56_BlaR1_MecR1_like"/>
    <property type="match status" value="1"/>
</dbReference>
<gene>
    <name evidence="3" type="ORF">ACFPO9_09275</name>
</gene>
<feature type="transmembrane region" description="Helical" evidence="1">
    <location>
        <begin position="82"/>
        <end position="112"/>
    </location>
</feature>
<dbReference type="PANTHER" id="PTHR34978">
    <property type="entry name" value="POSSIBLE SENSOR-TRANSDUCER PROTEIN BLAR"/>
    <property type="match status" value="1"/>
</dbReference>
<evidence type="ECO:0000256" key="1">
    <source>
        <dbReference type="SAM" id="Phobius"/>
    </source>
</evidence>
<organism evidence="3 4">
    <name type="scientific">Massilia aerilata</name>
    <dbReference type="NCBI Taxonomy" id="453817"/>
    <lineage>
        <taxon>Bacteria</taxon>
        <taxon>Pseudomonadati</taxon>
        <taxon>Pseudomonadota</taxon>
        <taxon>Betaproteobacteria</taxon>
        <taxon>Burkholderiales</taxon>
        <taxon>Oxalobacteraceae</taxon>
        <taxon>Telluria group</taxon>
        <taxon>Massilia</taxon>
    </lineage>
</organism>
<comment type="caution">
    <text evidence="3">The sequence shown here is derived from an EMBL/GenBank/DDBJ whole genome shotgun (WGS) entry which is preliminary data.</text>
</comment>
<dbReference type="RefSeq" id="WP_379769784.1">
    <property type="nucleotide sequence ID" value="NZ_JBHSMZ010000006.1"/>
</dbReference>
<dbReference type="Proteomes" id="UP001596086">
    <property type="component" value="Unassembled WGS sequence"/>
</dbReference>
<keyword evidence="1" id="KW-0812">Transmembrane</keyword>
<proteinExistence type="predicted"/>
<evidence type="ECO:0000259" key="2">
    <source>
        <dbReference type="Pfam" id="PF05569"/>
    </source>
</evidence>
<dbReference type="InterPro" id="IPR008756">
    <property type="entry name" value="Peptidase_M56"/>
</dbReference>
<keyword evidence="1" id="KW-1133">Transmembrane helix</keyword>
<keyword evidence="1" id="KW-0472">Membrane</keyword>
<evidence type="ECO:0000313" key="4">
    <source>
        <dbReference type="Proteomes" id="UP001596086"/>
    </source>
</evidence>
<accession>A0ABW0RX13</accession>
<dbReference type="Pfam" id="PF05569">
    <property type="entry name" value="Peptidase_M56"/>
    <property type="match status" value="1"/>
</dbReference>
<keyword evidence="4" id="KW-1185">Reference proteome</keyword>
<protein>
    <submittedName>
        <fullName evidence="3">M56 family metallopeptidase</fullName>
    </submittedName>
</protein>
<evidence type="ECO:0000313" key="3">
    <source>
        <dbReference type="EMBL" id="MFC5548702.1"/>
    </source>
</evidence>
<dbReference type="PANTHER" id="PTHR34978:SF3">
    <property type="entry name" value="SLR0241 PROTEIN"/>
    <property type="match status" value="1"/>
</dbReference>
<sequence length="417" mass="43403">MSPDVLAGLVLRLGVATLVFTLLAGLPMALRRFLRARLGAGAVYALWLALPLGLALCCWPPHEVAAPATALVMAPAANDALTVAAALPAARTACVPAVLLVWLAGAIGGAAAQMLRQRALLRALGPLRPGPGGAWLSMRPDAGPLLVGLFGARIVLPADFARRYDAAEQAAVLAHERVHARRGDLWWNALAALLSCLFWFHPLAGPARRRFLADQELACDSAVLGSGLHAPRAYANALLKTIATASLPVGCTMQAISPIKERIMHLQDHVSPRRARIAVAAALAGLTVAGASLAWAATGKAATVAGSGQYRLAMDLSIDGGPARHQEVLTAGTQRLAGLRDGEGHDCEADLALTEGAGATVSVQMQLVCDGKPAASPRMLAKLGESMTLAIGRNEKQADGSYLTVRGFRLSMKVDKA</sequence>
<reference evidence="4" key="1">
    <citation type="journal article" date="2019" name="Int. J. Syst. Evol. Microbiol.">
        <title>The Global Catalogue of Microorganisms (GCM) 10K type strain sequencing project: providing services to taxonomists for standard genome sequencing and annotation.</title>
        <authorList>
            <consortium name="The Broad Institute Genomics Platform"/>
            <consortium name="The Broad Institute Genome Sequencing Center for Infectious Disease"/>
            <person name="Wu L."/>
            <person name="Ma J."/>
        </authorList>
    </citation>
    <scope>NUCLEOTIDE SEQUENCE [LARGE SCALE GENOMIC DNA]</scope>
    <source>
        <strain evidence="4">CGMCC 4.5798</strain>
    </source>
</reference>
<feature type="domain" description="Peptidase M56" evidence="2">
    <location>
        <begin position="16"/>
        <end position="266"/>
    </location>
</feature>
<dbReference type="EMBL" id="JBHSMZ010000006">
    <property type="protein sequence ID" value="MFC5548702.1"/>
    <property type="molecule type" value="Genomic_DNA"/>
</dbReference>
<dbReference type="InterPro" id="IPR052173">
    <property type="entry name" value="Beta-lactam_resp_regulator"/>
</dbReference>
<name>A0ABW0RX13_9BURK</name>
<feature type="transmembrane region" description="Helical" evidence="1">
    <location>
        <begin position="42"/>
        <end position="62"/>
    </location>
</feature>
<feature type="transmembrane region" description="Helical" evidence="1">
    <location>
        <begin position="185"/>
        <end position="204"/>
    </location>
</feature>